<organism evidence="1">
    <name type="scientific">Ixodes ricinus</name>
    <name type="common">Common tick</name>
    <name type="synonym">Acarus ricinus</name>
    <dbReference type="NCBI Taxonomy" id="34613"/>
    <lineage>
        <taxon>Eukaryota</taxon>
        <taxon>Metazoa</taxon>
        <taxon>Ecdysozoa</taxon>
        <taxon>Arthropoda</taxon>
        <taxon>Chelicerata</taxon>
        <taxon>Arachnida</taxon>
        <taxon>Acari</taxon>
        <taxon>Parasitiformes</taxon>
        <taxon>Ixodida</taxon>
        <taxon>Ixodoidea</taxon>
        <taxon>Ixodidae</taxon>
        <taxon>Ixodinae</taxon>
        <taxon>Ixodes</taxon>
    </lineage>
</organism>
<proteinExistence type="evidence at transcript level"/>
<evidence type="ECO:0000313" key="1">
    <source>
        <dbReference type="EMBL" id="JAB78162.1"/>
    </source>
</evidence>
<sequence>LCRTTNHSISSNHSAACSLKVGNCVLLGVDTDNWCRQIIRYCPWMTTDTKSTVIALPLTCFVVLTSHQGDGDHELRGNVNTRDRSRRRHFLISRGRSSRRGLGLFGMNPRRPIHWYGQLQYTWSASCSGSRVVFGRSFAAPPFSSVYFVQRKPTLVPPDVGNASALGSR</sequence>
<name>V5HQP5_IXORI</name>
<feature type="non-terminal residue" evidence="1">
    <location>
        <position position="1"/>
    </location>
</feature>
<accession>V5HQP5</accession>
<dbReference type="AlphaFoldDB" id="V5HQP5"/>
<protein>
    <submittedName>
        <fullName evidence="1">Uncharacterized protein</fullName>
    </submittedName>
</protein>
<reference evidence="1" key="1">
    <citation type="journal article" date="2015" name="Sci. Rep.">
        <title>Tissue- and time-dependent transcription in Ixodes ricinus salivary glands and midguts when blood feeding on the vertebrate host.</title>
        <authorList>
            <person name="Kotsyfakis M."/>
            <person name="Schwarz A."/>
            <person name="Erhart J."/>
            <person name="Ribeiro J.M."/>
        </authorList>
    </citation>
    <scope>NUCLEOTIDE SEQUENCE</scope>
    <source>
        <tissue evidence="1">Salivary gland and midgut</tissue>
    </source>
</reference>
<dbReference type="EMBL" id="GANP01006306">
    <property type="protein sequence ID" value="JAB78162.1"/>
    <property type="molecule type" value="mRNA"/>
</dbReference>